<organism evidence="1 2">
    <name type="scientific">Leucobacter tardus</name>
    <dbReference type="NCBI Taxonomy" id="501483"/>
    <lineage>
        <taxon>Bacteria</taxon>
        <taxon>Bacillati</taxon>
        <taxon>Actinomycetota</taxon>
        <taxon>Actinomycetes</taxon>
        <taxon>Micrococcales</taxon>
        <taxon>Microbacteriaceae</taxon>
        <taxon>Leucobacter</taxon>
    </lineage>
</organism>
<reference evidence="1" key="1">
    <citation type="submission" date="2021-03" db="EMBL/GenBank/DDBJ databases">
        <title>Leucobacter chromiisoli sp. nov., isolated from chromium-containing soil of chemical plant.</title>
        <authorList>
            <person name="Xu Z."/>
        </authorList>
    </citation>
    <scope>NUCLEOTIDE SEQUENCE</scope>
    <source>
        <strain evidence="1">K 70/01</strain>
    </source>
</reference>
<proteinExistence type="predicted"/>
<dbReference type="Pfam" id="PF04268">
    <property type="entry name" value="SoxG"/>
    <property type="match status" value="1"/>
</dbReference>
<dbReference type="SUPFAM" id="SSF103025">
    <property type="entry name" value="Folate-binding domain"/>
    <property type="match status" value="1"/>
</dbReference>
<gene>
    <name evidence="1" type="ORF">J4H85_10365</name>
</gene>
<dbReference type="AlphaFoldDB" id="A0A939QDZ4"/>
<sequence>MANTTHLDQLRRSPAAGLTDEMAAAEVPGVVAVREIAFAPQLGVRAVPGSPSAERIERALGVALPTWSGQTTGDADGAHCIWLSPDEFLVVNASRKQVPGEADAAAAAIEGLPGQVIDLSGNRTIIELSGSEARAVLEKGCHVDLHPRAFQVGHAVQTLLGTIPVIIHRSARDTYRILPRSSFAEYTVLWLIDGMREFRAAGFATRGLGGA</sequence>
<evidence type="ECO:0000313" key="1">
    <source>
        <dbReference type="EMBL" id="MBO2990395.1"/>
    </source>
</evidence>
<dbReference type="RefSeq" id="WP_208239339.1">
    <property type="nucleotide sequence ID" value="NZ_BAAAQU010000002.1"/>
</dbReference>
<dbReference type="InterPro" id="IPR007375">
    <property type="entry name" value="SoxG"/>
</dbReference>
<comment type="caution">
    <text evidence="1">The sequence shown here is derived from an EMBL/GenBank/DDBJ whole genome shotgun (WGS) entry which is preliminary data.</text>
</comment>
<dbReference type="InterPro" id="IPR027266">
    <property type="entry name" value="TrmE/GcvT-like"/>
</dbReference>
<dbReference type="Proteomes" id="UP000668403">
    <property type="component" value="Unassembled WGS sequence"/>
</dbReference>
<keyword evidence="2" id="KW-1185">Reference proteome</keyword>
<name>A0A939QDZ4_9MICO</name>
<dbReference type="EMBL" id="JAGFBF010000005">
    <property type="protein sequence ID" value="MBO2990395.1"/>
    <property type="molecule type" value="Genomic_DNA"/>
</dbReference>
<dbReference type="Gene3D" id="3.30.1360.120">
    <property type="entry name" value="Probable tRNA modification gtpase trme, domain 1"/>
    <property type="match status" value="1"/>
</dbReference>
<evidence type="ECO:0000313" key="2">
    <source>
        <dbReference type="Proteomes" id="UP000668403"/>
    </source>
</evidence>
<accession>A0A939QDZ4</accession>
<protein>
    <submittedName>
        <fullName evidence="1">Sarcosine oxidase subunit gamma</fullName>
    </submittedName>
</protein>
<dbReference type="Gene3D" id="3.30.70.1520">
    <property type="entry name" value="Heterotetrameric sarcosine oxidase"/>
    <property type="match status" value="1"/>
</dbReference>